<keyword evidence="4" id="KW-1185">Reference proteome</keyword>
<dbReference type="RefSeq" id="WP_145896782.1">
    <property type="nucleotide sequence ID" value="NZ_VOBQ01000026.1"/>
</dbReference>
<evidence type="ECO:0000259" key="2">
    <source>
        <dbReference type="Pfam" id="PF02397"/>
    </source>
</evidence>
<dbReference type="Pfam" id="PF02397">
    <property type="entry name" value="Bac_transf"/>
    <property type="match status" value="1"/>
</dbReference>
<keyword evidence="3" id="KW-0808">Transferase</keyword>
<dbReference type="PANTHER" id="PTHR30576">
    <property type="entry name" value="COLANIC BIOSYNTHESIS UDP-GLUCOSE LIPID CARRIER TRANSFERASE"/>
    <property type="match status" value="1"/>
</dbReference>
<dbReference type="InterPro" id="IPR003362">
    <property type="entry name" value="Bact_transf"/>
</dbReference>
<evidence type="ECO:0000313" key="3">
    <source>
        <dbReference type="EMBL" id="TWO66151.1"/>
    </source>
</evidence>
<dbReference type="PANTHER" id="PTHR30576:SF20">
    <property type="entry name" value="QUINOVOSAMINEPHOSPHOTRANSFERAE-RELATED"/>
    <property type="match status" value="1"/>
</dbReference>
<dbReference type="Proteomes" id="UP000318199">
    <property type="component" value="Unassembled WGS sequence"/>
</dbReference>
<protein>
    <submittedName>
        <fullName evidence="3">Sugar transferase</fullName>
    </submittedName>
</protein>
<comment type="similarity">
    <text evidence="1">Belongs to the bacterial sugar transferase family.</text>
</comment>
<sequence length="243" mass="27016">MLKRLFDVAVSLVLLALASPVLLVACFLVWRQDGHSPFYIAPRVAKGGGTFRMVKLRSMTKNADKTGVDSTGANDMRITAVGRWIRRYKLDELTQLWNVLKGDMSLVGPRPNVQRETDLYSQVERGLLDVRPGITDFASIVFADEGDILAPHADPDLAYNQLIRPWKSRLGLFYVQRQTLAMDLRLCLLTAAMIVSRAGVLAHVSAWLRRLGADEDLVRVSLRQQPLVPTPPPGLSDVVQSRG</sequence>
<organism evidence="3 4">
    <name type="scientific">Caenimonas sedimenti</name>
    <dbReference type="NCBI Taxonomy" id="2596921"/>
    <lineage>
        <taxon>Bacteria</taxon>
        <taxon>Pseudomonadati</taxon>
        <taxon>Pseudomonadota</taxon>
        <taxon>Betaproteobacteria</taxon>
        <taxon>Burkholderiales</taxon>
        <taxon>Comamonadaceae</taxon>
        <taxon>Caenimonas</taxon>
    </lineage>
</organism>
<name>A0A562ZF23_9BURK</name>
<proteinExistence type="inferred from homology"/>
<dbReference type="OrthoDB" id="9808602at2"/>
<dbReference type="EMBL" id="VOBQ01000026">
    <property type="protein sequence ID" value="TWO66151.1"/>
    <property type="molecule type" value="Genomic_DNA"/>
</dbReference>
<feature type="domain" description="Bacterial sugar transferase" evidence="2">
    <location>
        <begin position="3"/>
        <end position="195"/>
    </location>
</feature>
<comment type="caution">
    <text evidence="3">The sequence shown here is derived from an EMBL/GenBank/DDBJ whole genome shotgun (WGS) entry which is preliminary data.</text>
</comment>
<reference evidence="3 4" key="1">
    <citation type="submission" date="2019-07" db="EMBL/GenBank/DDBJ databases">
        <title>Caenimonas sedimenti sp. nov., isolated from activated sludge.</title>
        <authorList>
            <person name="Xu J."/>
        </authorList>
    </citation>
    <scope>NUCLEOTIDE SEQUENCE [LARGE SCALE GENOMIC DNA]</scope>
    <source>
        <strain evidence="3 4">HX-9-20</strain>
    </source>
</reference>
<dbReference type="AlphaFoldDB" id="A0A562ZF23"/>
<evidence type="ECO:0000256" key="1">
    <source>
        <dbReference type="ARBA" id="ARBA00006464"/>
    </source>
</evidence>
<evidence type="ECO:0000313" key="4">
    <source>
        <dbReference type="Proteomes" id="UP000318199"/>
    </source>
</evidence>
<gene>
    <name evidence="3" type="ORF">FN976_26780</name>
</gene>
<dbReference type="PROSITE" id="PS51257">
    <property type="entry name" value="PROKAR_LIPOPROTEIN"/>
    <property type="match status" value="1"/>
</dbReference>
<dbReference type="GO" id="GO:0016780">
    <property type="term" value="F:phosphotransferase activity, for other substituted phosphate groups"/>
    <property type="evidence" value="ECO:0007669"/>
    <property type="project" value="TreeGrafter"/>
</dbReference>
<accession>A0A562ZF23</accession>